<keyword evidence="2" id="KW-1185">Reference proteome</keyword>
<name>A0A9D4U1A0_ADICA</name>
<sequence length="299" mass="33336">MQAQIAPLQTVVMKPFKVLRRMCVEAAKAKVVELAKAIDCELQGFLDIKYLDPHIRKSSADEDSITGESLIATVLLAFVVLLSAHVPLSTAVVLEFVVLLSACELWRPAFPLPLFFPAMLQLMPSGRVGRMSLREWCEAGYYLLCRFDPNIKGCGFLWEKNLAEEKNWKTSFDGLLKAEKERVTPSLVVTPPAATPCQAPFVVDNECKDYLVLTTRVSELEAQVQTIAQMQARIAPLQAVVMKHNKALNRMCLDAAKAKVVELVDVQPGYQPWCSYLKYPPQESISLIQPSLSKKRGIS</sequence>
<dbReference type="EMBL" id="JABFUD020000025">
    <property type="protein sequence ID" value="KAI5059548.1"/>
    <property type="molecule type" value="Genomic_DNA"/>
</dbReference>
<accession>A0A9D4U1A0</accession>
<dbReference type="Proteomes" id="UP000886520">
    <property type="component" value="Chromosome 25"/>
</dbReference>
<comment type="caution">
    <text evidence="1">The sequence shown here is derived from an EMBL/GenBank/DDBJ whole genome shotgun (WGS) entry which is preliminary data.</text>
</comment>
<protein>
    <submittedName>
        <fullName evidence="1">Uncharacterized protein</fullName>
    </submittedName>
</protein>
<gene>
    <name evidence="1" type="ORF">GOP47_0025867</name>
</gene>
<organism evidence="1 2">
    <name type="scientific">Adiantum capillus-veneris</name>
    <name type="common">Maidenhair fern</name>
    <dbReference type="NCBI Taxonomy" id="13818"/>
    <lineage>
        <taxon>Eukaryota</taxon>
        <taxon>Viridiplantae</taxon>
        <taxon>Streptophyta</taxon>
        <taxon>Embryophyta</taxon>
        <taxon>Tracheophyta</taxon>
        <taxon>Polypodiopsida</taxon>
        <taxon>Polypodiidae</taxon>
        <taxon>Polypodiales</taxon>
        <taxon>Pteridineae</taxon>
        <taxon>Pteridaceae</taxon>
        <taxon>Vittarioideae</taxon>
        <taxon>Adiantum</taxon>
    </lineage>
</organism>
<proteinExistence type="predicted"/>
<evidence type="ECO:0000313" key="1">
    <source>
        <dbReference type="EMBL" id="KAI5059548.1"/>
    </source>
</evidence>
<reference evidence="1" key="1">
    <citation type="submission" date="2021-01" db="EMBL/GenBank/DDBJ databases">
        <title>Adiantum capillus-veneris genome.</title>
        <authorList>
            <person name="Fang Y."/>
            <person name="Liao Q."/>
        </authorList>
    </citation>
    <scope>NUCLEOTIDE SEQUENCE</scope>
    <source>
        <strain evidence="1">H3</strain>
        <tissue evidence="1">Leaf</tissue>
    </source>
</reference>
<evidence type="ECO:0000313" key="2">
    <source>
        <dbReference type="Proteomes" id="UP000886520"/>
    </source>
</evidence>
<dbReference type="AlphaFoldDB" id="A0A9D4U1A0"/>